<dbReference type="InterPro" id="IPR017871">
    <property type="entry name" value="ABC_transporter-like_CS"/>
</dbReference>
<dbReference type="Pfam" id="PF00005">
    <property type="entry name" value="ABC_tran"/>
    <property type="match status" value="1"/>
</dbReference>
<reference evidence="11" key="1">
    <citation type="submission" date="2022-10" db="EMBL/GenBank/DDBJ databases">
        <title>Culturing micro-colonial fungi from biological soil crusts in the Mojave desert and describing Neophaeococcomyces mojavensis, and introducing the new genera and species Taxawa tesnikishii.</title>
        <authorList>
            <person name="Kurbessoian T."/>
            <person name="Stajich J.E."/>
        </authorList>
    </citation>
    <scope>NUCLEOTIDE SEQUENCE</scope>
    <source>
        <strain evidence="11">TK_35</strain>
    </source>
</reference>
<evidence type="ECO:0000256" key="8">
    <source>
        <dbReference type="ARBA" id="ARBA00024363"/>
    </source>
</evidence>
<comment type="similarity">
    <text evidence="8">Belongs to the ABC transporter superfamily. ABCB family. Heavy Metal importer (TC 3.A.1.210) subfamily.</text>
</comment>
<dbReference type="GO" id="GO:0005524">
    <property type="term" value="F:ATP binding"/>
    <property type="evidence" value="ECO:0007669"/>
    <property type="project" value="UniProtKB-KW"/>
</dbReference>
<evidence type="ECO:0000256" key="1">
    <source>
        <dbReference type="ARBA" id="ARBA00004141"/>
    </source>
</evidence>
<evidence type="ECO:0000256" key="2">
    <source>
        <dbReference type="ARBA" id="ARBA00022448"/>
    </source>
</evidence>
<feature type="domain" description="ABC transporter" evidence="9">
    <location>
        <begin position="208"/>
        <end position="442"/>
    </location>
</feature>
<protein>
    <recommendedName>
        <fullName evidence="13">ABC transporter domain-containing protein</fullName>
    </recommendedName>
</protein>
<evidence type="ECO:0008006" key="13">
    <source>
        <dbReference type="Google" id="ProtNLM"/>
    </source>
</evidence>
<evidence type="ECO:0000256" key="4">
    <source>
        <dbReference type="ARBA" id="ARBA00022741"/>
    </source>
</evidence>
<sequence length="449" mass="49565">MDDRALQVLIPRQLGSIMDGFSLGWNYGAIIKEVCIWIVLKVAQDFTIFKAAAATHVSQFAHRNIMEAFHAHILNLSMDFHRAEPSSELLAALEPSGAFSNIIQELASNLISPLVDLFVATIYLYRTNGGRSVLVVLSDVVKGASSPGNFIGLVSYWSSISDNLTELTTTYKDIREGLVSIEKLIQTFHKQPTIVNGSKQLQIHAGDISFDRVTFSYGGGHIAIRNVTFTVPGGSTVAIVGESGSGKSTLVNLLLRADDMKEGVIKIDDQDIRDVTLSSLREQIGITPQNIEVFDWSVMENVRFGRLEASDEEVIEVCNAVGLHDGIMKFPEKYETRVGERGITLSGGQRQRIGIARVVLKKPKLIVLDEPTSAVDSRTEIRVLKAFRNLCRGHTTLMIAHRLSTIKDADLILVLHDGSIVERGSHAELLEQRGRYSELWSLQTAREAN</sequence>
<dbReference type="PANTHER" id="PTHR24221:SF503">
    <property type="entry name" value="MITOCHONDRIAL POTASSIUM CHANNEL ATP-BINDING SUBUNIT"/>
    <property type="match status" value="1"/>
</dbReference>
<comment type="caution">
    <text evidence="11">The sequence shown here is derived from an EMBL/GenBank/DDBJ whole genome shotgun (WGS) entry which is preliminary data.</text>
</comment>
<dbReference type="AlphaFoldDB" id="A0AA38XBM9"/>
<gene>
    <name evidence="11" type="ORF">H2204_015407</name>
</gene>
<keyword evidence="5" id="KW-0067">ATP-binding</keyword>
<dbReference type="GO" id="GO:0016020">
    <property type="term" value="C:membrane"/>
    <property type="evidence" value="ECO:0007669"/>
    <property type="project" value="UniProtKB-SubCell"/>
</dbReference>
<dbReference type="InterPro" id="IPR003593">
    <property type="entry name" value="AAA+_ATPase"/>
</dbReference>
<dbReference type="InterPro" id="IPR003439">
    <property type="entry name" value="ABC_transporter-like_ATP-bd"/>
</dbReference>
<accession>A0AA38XBM9</accession>
<keyword evidence="3" id="KW-0812">Transmembrane</keyword>
<evidence type="ECO:0000313" key="11">
    <source>
        <dbReference type="EMBL" id="KAJ9610166.1"/>
    </source>
</evidence>
<keyword evidence="12" id="KW-1185">Reference proteome</keyword>
<dbReference type="InterPro" id="IPR027417">
    <property type="entry name" value="P-loop_NTPase"/>
</dbReference>
<organism evidence="11 12">
    <name type="scientific">Knufia peltigerae</name>
    <dbReference type="NCBI Taxonomy" id="1002370"/>
    <lineage>
        <taxon>Eukaryota</taxon>
        <taxon>Fungi</taxon>
        <taxon>Dikarya</taxon>
        <taxon>Ascomycota</taxon>
        <taxon>Pezizomycotina</taxon>
        <taxon>Eurotiomycetes</taxon>
        <taxon>Chaetothyriomycetidae</taxon>
        <taxon>Chaetothyriales</taxon>
        <taxon>Trichomeriaceae</taxon>
        <taxon>Knufia</taxon>
    </lineage>
</organism>
<dbReference type="PROSITE" id="PS50929">
    <property type="entry name" value="ABC_TM1F"/>
    <property type="match status" value="1"/>
</dbReference>
<dbReference type="SUPFAM" id="SSF52540">
    <property type="entry name" value="P-loop containing nucleoside triphosphate hydrolases"/>
    <property type="match status" value="1"/>
</dbReference>
<dbReference type="EMBL" id="JAPDRN010000243">
    <property type="protein sequence ID" value="KAJ9610166.1"/>
    <property type="molecule type" value="Genomic_DNA"/>
</dbReference>
<dbReference type="PROSITE" id="PS00211">
    <property type="entry name" value="ABC_TRANSPORTER_1"/>
    <property type="match status" value="1"/>
</dbReference>
<dbReference type="Proteomes" id="UP001172681">
    <property type="component" value="Unassembled WGS sequence"/>
</dbReference>
<name>A0AA38XBM9_9EURO</name>
<proteinExistence type="inferred from homology"/>
<dbReference type="GO" id="GO:0016887">
    <property type="term" value="F:ATP hydrolysis activity"/>
    <property type="evidence" value="ECO:0007669"/>
    <property type="project" value="InterPro"/>
</dbReference>
<evidence type="ECO:0000256" key="6">
    <source>
        <dbReference type="ARBA" id="ARBA00022989"/>
    </source>
</evidence>
<dbReference type="SUPFAM" id="SSF90123">
    <property type="entry name" value="ABC transporter transmembrane region"/>
    <property type="match status" value="1"/>
</dbReference>
<evidence type="ECO:0000259" key="10">
    <source>
        <dbReference type="PROSITE" id="PS50929"/>
    </source>
</evidence>
<keyword evidence="4" id="KW-0547">Nucleotide-binding</keyword>
<dbReference type="FunFam" id="3.40.50.300:FF:000287">
    <property type="entry name" value="Multidrug ABC transporter ATP-binding protein"/>
    <property type="match status" value="1"/>
</dbReference>
<keyword evidence="7" id="KW-0472">Membrane</keyword>
<dbReference type="SMART" id="SM00382">
    <property type="entry name" value="AAA"/>
    <property type="match status" value="1"/>
</dbReference>
<dbReference type="InterPro" id="IPR039421">
    <property type="entry name" value="Type_1_exporter"/>
</dbReference>
<dbReference type="GO" id="GO:0140359">
    <property type="term" value="F:ABC-type transporter activity"/>
    <property type="evidence" value="ECO:0007669"/>
    <property type="project" value="InterPro"/>
</dbReference>
<dbReference type="InterPro" id="IPR011527">
    <property type="entry name" value="ABC1_TM_dom"/>
</dbReference>
<keyword evidence="2" id="KW-0813">Transport</keyword>
<feature type="domain" description="ABC transmembrane type-1" evidence="10">
    <location>
        <begin position="5"/>
        <end position="137"/>
    </location>
</feature>
<evidence type="ECO:0000256" key="3">
    <source>
        <dbReference type="ARBA" id="ARBA00022692"/>
    </source>
</evidence>
<dbReference type="Gene3D" id="1.20.1560.10">
    <property type="entry name" value="ABC transporter type 1, transmembrane domain"/>
    <property type="match status" value="1"/>
</dbReference>
<keyword evidence="6" id="KW-1133">Transmembrane helix</keyword>
<evidence type="ECO:0000256" key="7">
    <source>
        <dbReference type="ARBA" id="ARBA00023136"/>
    </source>
</evidence>
<dbReference type="Gene3D" id="3.40.50.300">
    <property type="entry name" value="P-loop containing nucleotide triphosphate hydrolases"/>
    <property type="match status" value="1"/>
</dbReference>
<comment type="subcellular location">
    <subcellularLocation>
        <location evidence="1">Membrane</location>
        <topology evidence="1">Multi-pass membrane protein</topology>
    </subcellularLocation>
</comment>
<evidence type="ECO:0000313" key="12">
    <source>
        <dbReference type="Proteomes" id="UP001172681"/>
    </source>
</evidence>
<evidence type="ECO:0000256" key="5">
    <source>
        <dbReference type="ARBA" id="ARBA00022840"/>
    </source>
</evidence>
<dbReference type="PANTHER" id="PTHR24221">
    <property type="entry name" value="ATP-BINDING CASSETTE SUB-FAMILY B"/>
    <property type="match status" value="1"/>
</dbReference>
<dbReference type="InterPro" id="IPR036640">
    <property type="entry name" value="ABC1_TM_sf"/>
</dbReference>
<evidence type="ECO:0000259" key="9">
    <source>
        <dbReference type="PROSITE" id="PS50893"/>
    </source>
</evidence>
<dbReference type="PROSITE" id="PS50893">
    <property type="entry name" value="ABC_TRANSPORTER_2"/>
    <property type="match status" value="1"/>
</dbReference>